<accession>A0ACC0DW99</accession>
<organism evidence="1 2">
    <name type="scientific">Puccinia striiformis f. sp. tritici</name>
    <dbReference type="NCBI Taxonomy" id="168172"/>
    <lineage>
        <taxon>Eukaryota</taxon>
        <taxon>Fungi</taxon>
        <taxon>Dikarya</taxon>
        <taxon>Basidiomycota</taxon>
        <taxon>Pucciniomycotina</taxon>
        <taxon>Pucciniomycetes</taxon>
        <taxon>Pucciniales</taxon>
        <taxon>Pucciniaceae</taxon>
        <taxon>Puccinia</taxon>
    </lineage>
</organism>
<proteinExistence type="predicted"/>
<reference evidence="2" key="1">
    <citation type="journal article" date="2018" name="BMC Genomics">
        <title>Genomic insights into host adaptation between the wheat stripe rust pathogen (Puccinia striiformis f. sp. tritici) and the barley stripe rust pathogen (Puccinia striiformis f. sp. hordei).</title>
        <authorList>
            <person name="Xia C."/>
            <person name="Wang M."/>
            <person name="Yin C."/>
            <person name="Cornejo O.E."/>
            <person name="Hulbert S.H."/>
            <person name="Chen X."/>
        </authorList>
    </citation>
    <scope>NUCLEOTIDE SEQUENCE [LARGE SCALE GENOMIC DNA]</scope>
    <source>
        <strain evidence="2">93-210</strain>
    </source>
</reference>
<keyword evidence="2" id="KW-1185">Reference proteome</keyword>
<dbReference type="EMBL" id="CM045878">
    <property type="protein sequence ID" value="KAI7940291.1"/>
    <property type="molecule type" value="Genomic_DNA"/>
</dbReference>
<gene>
    <name evidence="1" type="ORF">MJO28_013943</name>
</gene>
<comment type="caution">
    <text evidence="1">The sequence shown here is derived from an EMBL/GenBank/DDBJ whole genome shotgun (WGS) entry which is preliminary data.</text>
</comment>
<reference evidence="1 2" key="3">
    <citation type="journal article" date="2022" name="Microbiol. Spectr.">
        <title>Folding features and dynamics of 3D genome architecture in plant fungal pathogens.</title>
        <authorList>
            <person name="Xia C."/>
        </authorList>
    </citation>
    <scope>NUCLEOTIDE SEQUENCE [LARGE SCALE GENOMIC DNA]</scope>
    <source>
        <strain evidence="1 2">93-210</strain>
    </source>
</reference>
<name>A0ACC0DW99_9BASI</name>
<reference evidence="2" key="2">
    <citation type="journal article" date="2018" name="Mol. Plant Microbe Interact.">
        <title>Genome sequence resources for the wheat stripe rust pathogen (Puccinia striiformis f. sp. tritici) and the barley stripe rust pathogen (Puccinia striiformis f. sp. hordei).</title>
        <authorList>
            <person name="Xia C."/>
            <person name="Wang M."/>
            <person name="Yin C."/>
            <person name="Cornejo O.E."/>
            <person name="Hulbert S.H."/>
            <person name="Chen X."/>
        </authorList>
    </citation>
    <scope>NUCLEOTIDE SEQUENCE [LARGE SCALE GENOMIC DNA]</scope>
    <source>
        <strain evidence="2">93-210</strain>
    </source>
</reference>
<sequence>MAVPAQSPNPLFQTSSAGVYPIRLFPNHSFNDCLITKSVSYKFRRLLKLPELYHPAAVNCDHPLLTKTTSNLFICPKPHQNPFVGPMAQIVASY</sequence>
<evidence type="ECO:0000313" key="2">
    <source>
        <dbReference type="Proteomes" id="UP001060170"/>
    </source>
</evidence>
<protein>
    <submittedName>
        <fullName evidence="1">Uncharacterized protein</fullName>
    </submittedName>
</protein>
<evidence type="ECO:0000313" key="1">
    <source>
        <dbReference type="EMBL" id="KAI7940291.1"/>
    </source>
</evidence>
<dbReference type="Proteomes" id="UP001060170">
    <property type="component" value="Chromosome 14"/>
</dbReference>